<dbReference type="Gene3D" id="3.30.450.90">
    <property type="match status" value="1"/>
</dbReference>
<organism evidence="4 5">
    <name type="scientific">Plesiocystis pacifica SIR-1</name>
    <dbReference type="NCBI Taxonomy" id="391625"/>
    <lineage>
        <taxon>Bacteria</taxon>
        <taxon>Pseudomonadati</taxon>
        <taxon>Myxococcota</taxon>
        <taxon>Polyangia</taxon>
        <taxon>Nannocystales</taxon>
        <taxon>Nannocystaceae</taxon>
        <taxon>Plesiocystis</taxon>
    </lineage>
</organism>
<dbReference type="PANTHER" id="PTHR30486">
    <property type="entry name" value="TWITCHING MOTILITY PROTEIN PILT"/>
    <property type="match status" value="1"/>
</dbReference>
<dbReference type="InterPro" id="IPR027417">
    <property type="entry name" value="P-loop_NTPase"/>
</dbReference>
<dbReference type="Pfam" id="PF00437">
    <property type="entry name" value="T2SSE"/>
    <property type="match status" value="1"/>
</dbReference>
<dbReference type="PANTHER" id="PTHR30486:SF6">
    <property type="entry name" value="TYPE IV PILUS RETRACTATION ATPASE PILT"/>
    <property type="match status" value="1"/>
</dbReference>
<dbReference type="Gene3D" id="3.40.50.300">
    <property type="entry name" value="P-loop containing nucleotide triphosphate hydrolases"/>
    <property type="match status" value="1"/>
</dbReference>
<proteinExistence type="inferred from homology"/>
<dbReference type="EMBL" id="ABCS01000084">
    <property type="protein sequence ID" value="EDM75668.1"/>
    <property type="molecule type" value="Genomic_DNA"/>
</dbReference>
<dbReference type="CDD" id="cd01131">
    <property type="entry name" value="PilT"/>
    <property type="match status" value="1"/>
</dbReference>
<dbReference type="eggNOG" id="COG2805">
    <property type="taxonomic scope" value="Bacteria"/>
</dbReference>
<feature type="compositionally biased region" description="Pro residues" evidence="2">
    <location>
        <begin position="117"/>
        <end position="126"/>
    </location>
</feature>
<feature type="compositionally biased region" description="Low complexity" evidence="2">
    <location>
        <begin position="219"/>
        <end position="228"/>
    </location>
</feature>
<accession>A6GEM2</accession>
<reference evidence="4 5" key="1">
    <citation type="submission" date="2007-06" db="EMBL/GenBank/DDBJ databases">
        <authorList>
            <person name="Shimkets L."/>
            <person name="Ferriera S."/>
            <person name="Johnson J."/>
            <person name="Kravitz S."/>
            <person name="Beeson K."/>
            <person name="Sutton G."/>
            <person name="Rogers Y.-H."/>
            <person name="Friedman R."/>
            <person name="Frazier M."/>
            <person name="Venter J.C."/>
        </authorList>
    </citation>
    <scope>NUCLEOTIDE SEQUENCE [LARGE SCALE GENOMIC DNA]</scope>
    <source>
        <strain evidence="4 5">SIR-1</strain>
    </source>
</reference>
<dbReference type="InterPro" id="IPR050921">
    <property type="entry name" value="T4SS_GSP_E_ATPase"/>
</dbReference>
<evidence type="ECO:0000256" key="1">
    <source>
        <dbReference type="ARBA" id="ARBA00006611"/>
    </source>
</evidence>
<dbReference type="GO" id="GO:0016887">
    <property type="term" value="F:ATP hydrolysis activity"/>
    <property type="evidence" value="ECO:0007669"/>
    <property type="project" value="InterPro"/>
</dbReference>
<comment type="caution">
    <text evidence="4">The sequence shown here is derived from an EMBL/GenBank/DDBJ whole genome shotgun (WGS) entry which is preliminary data.</text>
</comment>
<feature type="domain" description="Bacterial type II secretion system protein E" evidence="3">
    <location>
        <begin position="474"/>
        <end position="488"/>
    </location>
</feature>
<feature type="compositionally biased region" description="Low complexity" evidence="2">
    <location>
        <begin position="237"/>
        <end position="246"/>
    </location>
</feature>
<dbReference type="AlphaFoldDB" id="A6GEM2"/>
<evidence type="ECO:0000259" key="3">
    <source>
        <dbReference type="PROSITE" id="PS00662"/>
    </source>
</evidence>
<dbReference type="NCBIfam" id="TIGR01420">
    <property type="entry name" value="pilT_fam"/>
    <property type="match status" value="1"/>
</dbReference>
<dbReference type="GO" id="GO:0005524">
    <property type="term" value="F:ATP binding"/>
    <property type="evidence" value="ECO:0007669"/>
    <property type="project" value="InterPro"/>
</dbReference>
<dbReference type="Proteomes" id="UP000005801">
    <property type="component" value="Unassembled WGS sequence"/>
</dbReference>
<dbReference type="STRING" id="391625.PPSIR1_15730"/>
<dbReference type="InterPro" id="IPR006321">
    <property type="entry name" value="PilT/PilU"/>
</dbReference>
<gene>
    <name evidence="4" type="ORF">PPSIR1_15730</name>
</gene>
<evidence type="ECO:0000313" key="5">
    <source>
        <dbReference type="Proteomes" id="UP000005801"/>
    </source>
</evidence>
<feature type="region of interest" description="Disordered" evidence="2">
    <location>
        <begin position="622"/>
        <end position="695"/>
    </location>
</feature>
<protein>
    <submittedName>
        <fullName evidence="4">Twitching motility protein</fullName>
    </submittedName>
</protein>
<feature type="region of interest" description="Disordered" evidence="2">
    <location>
        <begin position="101"/>
        <end position="271"/>
    </location>
</feature>
<dbReference type="InterPro" id="IPR001482">
    <property type="entry name" value="T2SS/T4SS_dom"/>
</dbReference>
<evidence type="ECO:0000313" key="4">
    <source>
        <dbReference type="EMBL" id="EDM75668.1"/>
    </source>
</evidence>
<dbReference type="PROSITE" id="PS00662">
    <property type="entry name" value="T2SP_E"/>
    <property type="match status" value="1"/>
</dbReference>
<comment type="similarity">
    <text evidence="1">Belongs to the GSP E family.</text>
</comment>
<evidence type="ECO:0000256" key="2">
    <source>
        <dbReference type="SAM" id="MobiDB-lite"/>
    </source>
</evidence>
<name>A6GEM2_9BACT</name>
<dbReference type="SUPFAM" id="SSF52540">
    <property type="entry name" value="P-loop containing nucleoside triphosphate hydrolases"/>
    <property type="match status" value="1"/>
</dbReference>
<keyword evidence="5" id="KW-1185">Reference proteome</keyword>
<sequence>MLAAVADLDRYLRYLQRGDVEELVLQTGKVAALKLSAGKLHPLTKTPLAAGHIVALLNGADLRELLPSSDTPGEPQAVEVEGRAYTCRVARRGNQLQLRFSAGSAGAAAPKPKPKPKPTPAPPPQRAPATLTPAVEGGPQPRVARPKTGPRDIELDADDGISIGLALDDAGAQPKPSPPPAPSPASAAIDFELDTEGPSIGLALDDGAGAPAGGDDDLLATPPLASPSSPAPPGAVPIPGVSPGHSPGHGGPPPRSASAGSKRFLSRPAKCTWARGTPEARMLAMLTEARESGASDIHLVGDQPARFRRLGSLSPVGPAIAKRDVEPMLMPLMRQAGDTLTKQLEDIGYADFSIQFASTGRMRVNFAKGRTGLKGCFRVIIDTPPTLTELGLPKELGKVAEYHQGLAIVSGPSGQGKTTTMAALVDLVNRNKPDHIITVEDPIEVVHPIRRSVISQRQVGLHTASFHRALKAALREDPDVIVIGELRDRETVEMALQAAETGHLVIASMSTPSGAKTIDRLIDMFPPDDQSQVRSTLAGALKIVVSQRLVPAADGTRMVAAAELITGNIPLWSLIRENKLYQLPSLLQRGRNYGMIRVEDSLNELLAQGVITEAMAKHYADDPRSVGTKGASTSQAPAQPKPGLMGGLGGAKKPPPTGGPPGGSAGNSASQQASDLGKAAFGAMRNMFGRKKGDD</sequence>